<feature type="compositionally biased region" description="Basic and acidic residues" evidence="2">
    <location>
        <begin position="664"/>
        <end position="677"/>
    </location>
</feature>
<feature type="compositionally biased region" description="Pro residues" evidence="2">
    <location>
        <begin position="713"/>
        <end position="723"/>
    </location>
</feature>
<feature type="region of interest" description="Disordered" evidence="2">
    <location>
        <begin position="13"/>
        <end position="34"/>
    </location>
</feature>
<sequence>MVEVVKKAASTAMLKLDALSPPSTADKGLHGDETEELLRGAFDELEKERERRIQLEAKLRSLQENPPSSPSQLQEKPTERKSRRRSSTKSEATAKAAPKQEEPAAIPPKQYAAMQQELEGYRQIVNAMTQERPAIAAAMQANEARRSAAKMGRPMPLQNPTLPLHVCRLMEVCPWEAKAQEHAFSTEEIMEWQVYNIKQQKWCTELNQLPSFFQALPILKATTNFVQEVPQPSESLRQPGRDRSLLFFLAGCETMGNGTGTSASLTAPPEKCVLTNAGISRVVQLANGFPLPHDGGTWQWIGGWRIEKRVIVFAGDGLDNRPQTLDCDGDGWSYAMDASDFLKENPELHCFEQPGMVEDKLTLEKTSFLSGNKVVRHLVPIRKIRRRKWTRRRVLVDYPHASEQSKHFLRLLAQNASLTFAANKISDQLVETKMKLTDMKLKTFQNEEETKAKVSQLKQEIKLKEEAIVKLKQQKLVEKKTTGNGTTQKPSSKGQTTTANKETTVEMDKDYDSAKKDVDEAPKEMKEKELDCTQNEDSRQGKDLHSMLSQWISPNSKVTVISNDQMAECSDTENPVSGDSSTASAPAALEEEPVGETQQQADEGKETVAEDNADDSISRSRRNSVSSTSSQMSFDWKKLGRETMEKLKQGQAAAANGPLLWLTPKDKDSSGSERGESTPRSTSPTAGSEASMEPCQSDDSDATGWSQPSNVAGPPPPQMTVGA</sequence>
<protein>
    <submittedName>
        <fullName evidence="3">Uncharacterized protein</fullName>
    </submittedName>
</protein>
<feature type="compositionally biased region" description="Low complexity" evidence="2">
    <location>
        <begin position="89"/>
        <end position="107"/>
    </location>
</feature>
<feature type="region of interest" description="Disordered" evidence="2">
    <location>
        <begin position="480"/>
        <end position="542"/>
    </location>
</feature>
<keyword evidence="1" id="KW-0175">Coiled coil</keyword>
<name>A0A9N8EJW3_9STRA</name>
<accession>A0A9N8EJW3</accession>
<dbReference type="Proteomes" id="UP001153069">
    <property type="component" value="Unassembled WGS sequence"/>
</dbReference>
<feature type="region of interest" description="Disordered" evidence="2">
    <location>
        <begin position="53"/>
        <end position="107"/>
    </location>
</feature>
<gene>
    <name evidence="3" type="ORF">SEMRO_1196_G251470.1</name>
</gene>
<feature type="compositionally biased region" description="Polar residues" evidence="2">
    <location>
        <begin position="572"/>
        <end position="584"/>
    </location>
</feature>
<feature type="compositionally biased region" description="Low complexity" evidence="2">
    <location>
        <begin position="623"/>
        <end position="633"/>
    </location>
</feature>
<feature type="compositionally biased region" description="Basic and acidic residues" evidence="2">
    <location>
        <begin position="503"/>
        <end position="542"/>
    </location>
</feature>
<organism evidence="3 4">
    <name type="scientific">Seminavis robusta</name>
    <dbReference type="NCBI Taxonomy" id="568900"/>
    <lineage>
        <taxon>Eukaryota</taxon>
        <taxon>Sar</taxon>
        <taxon>Stramenopiles</taxon>
        <taxon>Ochrophyta</taxon>
        <taxon>Bacillariophyta</taxon>
        <taxon>Bacillariophyceae</taxon>
        <taxon>Bacillariophycidae</taxon>
        <taxon>Naviculales</taxon>
        <taxon>Naviculaceae</taxon>
        <taxon>Seminavis</taxon>
    </lineage>
</organism>
<dbReference type="OrthoDB" id="43380at2759"/>
<evidence type="ECO:0000256" key="2">
    <source>
        <dbReference type="SAM" id="MobiDB-lite"/>
    </source>
</evidence>
<evidence type="ECO:0000313" key="4">
    <source>
        <dbReference type="Proteomes" id="UP001153069"/>
    </source>
</evidence>
<evidence type="ECO:0000313" key="3">
    <source>
        <dbReference type="EMBL" id="CAB9521454.1"/>
    </source>
</evidence>
<feature type="coiled-coil region" evidence="1">
    <location>
        <begin position="447"/>
        <end position="474"/>
    </location>
</feature>
<feature type="compositionally biased region" description="Basic and acidic residues" evidence="2">
    <location>
        <begin position="635"/>
        <end position="648"/>
    </location>
</feature>
<proteinExistence type="predicted"/>
<feature type="compositionally biased region" description="Polar residues" evidence="2">
    <location>
        <begin position="62"/>
        <end position="75"/>
    </location>
</feature>
<evidence type="ECO:0000256" key="1">
    <source>
        <dbReference type="SAM" id="Coils"/>
    </source>
</evidence>
<keyword evidence="4" id="KW-1185">Reference proteome</keyword>
<comment type="caution">
    <text evidence="3">The sequence shown here is derived from an EMBL/GenBank/DDBJ whole genome shotgun (WGS) entry which is preliminary data.</text>
</comment>
<feature type="region of interest" description="Disordered" evidence="2">
    <location>
        <begin position="562"/>
        <end position="723"/>
    </location>
</feature>
<feature type="compositionally biased region" description="Polar residues" evidence="2">
    <location>
        <begin position="483"/>
        <end position="502"/>
    </location>
</feature>
<dbReference type="EMBL" id="CAICTM010001194">
    <property type="protein sequence ID" value="CAB9521454.1"/>
    <property type="molecule type" value="Genomic_DNA"/>
</dbReference>
<dbReference type="AlphaFoldDB" id="A0A9N8EJW3"/>
<feature type="compositionally biased region" description="Polar residues" evidence="2">
    <location>
        <begin position="678"/>
        <end position="688"/>
    </location>
</feature>
<reference evidence="3" key="1">
    <citation type="submission" date="2020-06" db="EMBL/GenBank/DDBJ databases">
        <authorList>
            <consortium name="Plant Systems Biology data submission"/>
        </authorList>
    </citation>
    <scope>NUCLEOTIDE SEQUENCE</scope>
    <source>
        <strain evidence="3">D6</strain>
    </source>
</reference>